<gene>
    <name evidence="2" type="ordered locus">Desmu_0510</name>
</gene>
<name>E8R8J7_DESM0</name>
<dbReference type="KEGG" id="dmu:Desmu_0510"/>
<dbReference type="HOGENOM" id="CLU_015572_1_1_2"/>
<proteinExistence type="predicted"/>
<keyword evidence="2" id="KW-0378">Hydrolase</keyword>
<reference evidence="2 3" key="2">
    <citation type="journal article" date="2011" name="Stand. Genomic Sci.">
        <title>Complete genome sequence of Desulfurococcus mucosus type strain (O7/1).</title>
        <authorList>
            <person name="Wirth R."/>
            <person name="Chertkov O."/>
            <person name="Held B."/>
            <person name="Lapidus A."/>
            <person name="Nolan M."/>
            <person name="Lucas S."/>
            <person name="Hammon N."/>
            <person name="Deshpande S."/>
            <person name="Cheng J.F."/>
            <person name="Tapia R."/>
            <person name="Han C."/>
            <person name="Goodwin L."/>
            <person name="Pitluck S."/>
            <person name="Liolios K."/>
            <person name="Ioanna P."/>
            <person name="Ivanova N."/>
            <person name="Mavromatis K."/>
            <person name="Mikhailova N."/>
            <person name="Pati A."/>
            <person name="Chen A."/>
            <person name="Palaniappan K."/>
            <person name="Land M."/>
            <person name="Hauser L."/>
            <person name="Chang Y.J."/>
            <person name="Jeffries C.D."/>
            <person name="Bilek Y."/>
            <person name="Hader T."/>
            <person name="Rohde M."/>
            <person name="Spring S."/>
            <person name="Sikorski J."/>
            <person name="Goker M."/>
            <person name="Woyke T."/>
            <person name="Bristow J."/>
            <person name="Eisen J.A."/>
            <person name="Markowitz V."/>
            <person name="Hugenholtz P."/>
            <person name="Kyrpides N.C."/>
            <person name="Klenk H.P."/>
        </authorList>
    </citation>
    <scope>NUCLEOTIDE SEQUENCE [LARGE SCALE GENOMIC DNA]</scope>
    <source>
        <strain evidence="3">ATCC 35584 / DSM 2162 / JCM 9187 / O7/1</strain>
    </source>
</reference>
<dbReference type="InterPro" id="IPR050138">
    <property type="entry name" value="DHOase/Allantoinase_Hydrolase"/>
</dbReference>
<evidence type="ECO:0000313" key="3">
    <source>
        <dbReference type="Proteomes" id="UP000001068"/>
    </source>
</evidence>
<dbReference type="RefSeq" id="WP_013562045.1">
    <property type="nucleotide sequence ID" value="NC_014961.1"/>
</dbReference>
<dbReference type="Proteomes" id="UP000001068">
    <property type="component" value="Chromosome"/>
</dbReference>
<dbReference type="GeneID" id="10153203"/>
<dbReference type="InterPro" id="IPR032466">
    <property type="entry name" value="Metal_Hydrolase"/>
</dbReference>
<accession>E8R8J7</accession>
<dbReference type="InterPro" id="IPR011059">
    <property type="entry name" value="Metal-dep_hydrolase_composite"/>
</dbReference>
<organism evidence="2 3">
    <name type="scientific">Desulfurococcus mucosus (strain ATCC 35584 / DSM 2162 / JCM 9187 / O7/1)</name>
    <dbReference type="NCBI Taxonomy" id="765177"/>
    <lineage>
        <taxon>Archaea</taxon>
        <taxon>Thermoproteota</taxon>
        <taxon>Thermoprotei</taxon>
        <taxon>Desulfurococcales</taxon>
        <taxon>Desulfurococcaceae</taxon>
        <taxon>Desulfurococcus</taxon>
    </lineage>
</organism>
<dbReference type="eggNOG" id="arCOG00689">
    <property type="taxonomic scope" value="Archaea"/>
</dbReference>
<evidence type="ECO:0000259" key="1">
    <source>
        <dbReference type="Pfam" id="PF01979"/>
    </source>
</evidence>
<keyword evidence="3" id="KW-1185">Reference proteome</keyword>
<reference evidence="3" key="1">
    <citation type="submission" date="2010-11" db="EMBL/GenBank/DDBJ databases">
        <title>The complete genome of Desulfurococcus mucosus DSM 2162.</title>
        <authorList>
            <consortium name="US DOE Joint Genome Institute (JGI-PGF)"/>
            <person name="Lucas S."/>
            <person name="Copeland A."/>
            <person name="Lapidus A."/>
            <person name="Bruce D."/>
            <person name="Goodwin L."/>
            <person name="Pitluck S."/>
            <person name="Kyrpides N."/>
            <person name="Mavromatis K."/>
            <person name="Pagani I."/>
            <person name="Ivanova N."/>
            <person name="Ovchinnikova G."/>
            <person name="Chertkov O."/>
            <person name="Held B."/>
            <person name="Brettin T."/>
            <person name="Detter J.C."/>
            <person name="Tapia R."/>
            <person name="Han C."/>
            <person name="Land M."/>
            <person name="Hauser L."/>
            <person name="Markowitz V."/>
            <person name="Cheng J.-F."/>
            <person name="Hugenholtz P."/>
            <person name="Woyke T."/>
            <person name="Wu D."/>
            <person name="Wirth R."/>
            <person name="Bilek Y."/>
            <person name="Hader T."/>
            <person name="Klenk H.-P."/>
            <person name="Eisen J.A."/>
        </authorList>
    </citation>
    <scope>NUCLEOTIDE SEQUENCE [LARGE SCALE GENOMIC DNA]</scope>
    <source>
        <strain evidence="3">ATCC 35584 / DSM 2162 / JCM 9187 / O7/1</strain>
    </source>
</reference>
<dbReference type="STRING" id="765177.Desmu_0510"/>
<dbReference type="SUPFAM" id="SSF51338">
    <property type="entry name" value="Composite domain of metallo-dependent hydrolases"/>
    <property type="match status" value="1"/>
</dbReference>
<sequence length="444" mass="49002">MPTLLIKNAGIPLSSGDIVEANIYVEDGVITYVGKREAQADEVLDAGGRITVPGGIDIHAHIYDQAYAGNEDWETGSLAAAFGGLTTVVDMPLRTIVDNERVLEEKLEEARRNSYLNYGVIGGFINEKNYTVIPELARRGVRLFKFFTCRPFKISDDALPEAFEHVAIANGVAVVHAEDEALIGYWERKLSTQNTITAYHSSRTGSTEASAIYRVGYIGLDVGARVHIAHLSSREGVEAVANLKKKTSITSEVTPHHLFFTREDSARFGAYLKVAPTLKSIEDRDALWRGLEAGVIDAYVSDNAPAPRSMKEVNVWEAWGGVPNLEVMMPFLFTYGVLQRRLSLARFIEVTARNPARILGVYPLKGELAVGSHADIVVLETGSPRKITASTHHHKVDWTPWEGMELYGHPYHLIVNGSVLIEGRELVGKKGLGIYIGELKPRRR</sequence>
<feature type="domain" description="Amidohydrolase-related" evidence="1">
    <location>
        <begin position="51"/>
        <end position="419"/>
    </location>
</feature>
<dbReference type="PANTHER" id="PTHR43668:SF2">
    <property type="entry name" value="ALLANTOINASE"/>
    <property type="match status" value="1"/>
</dbReference>
<dbReference type="Gene3D" id="3.20.20.140">
    <property type="entry name" value="Metal-dependent hydrolases"/>
    <property type="match status" value="1"/>
</dbReference>
<dbReference type="PANTHER" id="PTHR43668">
    <property type="entry name" value="ALLANTOINASE"/>
    <property type="match status" value="1"/>
</dbReference>
<dbReference type="AlphaFoldDB" id="E8R8J7"/>
<protein>
    <submittedName>
        <fullName evidence="2">Amidohydrolase</fullName>
    </submittedName>
</protein>
<dbReference type="GO" id="GO:0004038">
    <property type="term" value="F:allantoinase activity"/>
    <property type="evidence" value="ECO:0007669"/>
    <property type="project" value="TreeGrafter"/>
</dbReference>
<dbReference type="Gene3D" id="2.30.40.10">
    <property type="entry name" value="Urease, subunit C, domain 1"/>
    <property type="match status" value="1"/>
</dbReference>
<dbReference type="InterPro" id="IPR006680">
    <property type="entry name" value="Amidohydro-rel"/>
</dbReference>
<evidence type="ECO:0000313" key="2">
    <source>
        <dbReference type="EMBL" id="ADV64823.1"/>
    </source>
</evidence>
<dbReference type="SUPFAM" id="SSF51556">
    <property type="entry name" value="Metallo-dependent hydrolases"/>
    <property type="match status" value="1"/>
</dbReference>
<dbReference type="GO" id="GO:0006145">
    <property type="term" value="P:purine nucleobase catabolic process"/>
    <property type="evidence" value="ECO:0007669"/>
    <property type="project" value="TreeGrafter"/>
</dbReference>
<dbReference type="Pfam" id="PF01979">
    <property type="entry name" value="Amidohydro_1"/>
    <property type="match status" value="1"/>
</dbReference>
<dbReference type="EMBL" id="CP002363">
    <property type="protein sequence ID" value="ADV64823.1"/>
    <property type="molecule type" value="Genomic_DNA"/>
</dbReference>
<dbReference type="GO" id="GO:0005737">
    <property type="term" value="C:cytoplasm"/>
    <property type="evidence" value="ECO:0007669"/>
    <property type="project" value="TreeGrafter"/>
</dbReference>